<feature type="compositionally biased region" description="Gly residues" evidence="3">
    <location>
        <begin position="165"/>
        <end position="182"/>
    </location>
</feature>
<dbReference type="PANTHER" id="PTHR23003">
    <property type="entry name" value="RNA RECOGNITION MOTIF RRM DOMAIN CONTAINING PROTEIN"/>
    <property type="match status" value="1"/>
</dbReference>
<keyword evidence="5" id="KW-1185">Reference proteome</keyword>
<feature type="region of interest" description="Disordered" evidence="3">
    <location>
        <begin position="151"/>
        <end position="217"/>
    </location>
</feature>
<dbReference type="GO" id="GO:0005737">
    <property type="term" value="C:cytoplasm"/>
    <property type="evidence" value="ECO:0007669"/>
    <property type="project" value="TreeGrafter"/>
</dbReference>
<dbReference type="Proteomes" id="UP000887566">
    <property type="component" value="Unplaced"/>
</dbReference>
<name>A0A914XKT0_9BILA</name>
<evidence type="ECO:0000256" key="3">
    <source>
        <dbReference type="SAM" id="MobiDB-lite"/>
    </source>
</evidence>
<dbReference type="AlphaFoldDB" id="A0A914XKT0"/>
<dbReference type="SUPFAM" id="SSF54928">
    <property type="entry name" value="RNA-binding domain, RBD"/>
    <property type="match status" value="1"/>
</dbReference>
<reference evidence="6" key="1">
    <citation type="submission" date="2022-11" db="UniProtKB">
        <authorList>
            <consortium name="WormBaseParasite"/>
        </authorList>
    </citation>
    <scope>IDENTIFICATION</scope>
</reference>
<dbReference type="InterPro" id="IPR000504">
    <property type="entry name" value="RRM_dom"/>
</dbReference>
<evidence type="ECO:0000256" key="2">
    <source>
        <dbReference type="PROSITE-ProRule" id="PRU00176"/>
    </source>
</evidence>
<dbReference type="GO" id="GO:1990904">
    <property type="term" value="C:ribonucleoprotein complex"/>
    <property type="evidence" value="ECO:0007669"/>
    <property type="project" value="TreeGrafter"/>
</dbReference>
<feature type="region of interest" description="Disordered" evidence="3">
    <location>
        <begin position="117"/>
        <end position="137"/>
    </location>
</feature>
<proteinExistence type="predicted"/>
<dbReference type="PROSITE" id="PS50102">
    <property type="entry name" value="RRM"/>
    <property type="match status" value="2"/>
</dbReference>
<feature type="domain" description="RRM" evidence="4">
    <location>
        <begin position="274"/>
        <end position="362"/>
    </location>
</feature>
<evidence type="ECO:0000313" key="5">
    <source>
        <dbReference type="Proteomes" id="UP000887566"/>
    </source>
</evidence>
<dbReference type="InterPro" id="IPR012677">
    <property type="entry name" value="Nucleotide-bd_a/b_plait_sf"/>
</dbReference>
<evidence type="ECO:0000313" key="6">
    <source>
        <dbReference type="WBParaSite" id="PSAMB.scaffold8743size5853.g31752.t2"/>
    </source>
</evidence>
<evidence type="ECO:0000259" key="4">
    <source>
        <dbReference type="PROSITE" id="PS50102"/>
    </source>
</evidence>
<feature type="compositionally biased region" description="Gly residues" evidence="3">
    <location>
        <begin position="128"/>
        <end position="137"/>
    </location>
</feature>
<dbReference type="Gene3D" id="3.30.70.330">
    <property type="match status" value="2"/>
</dbReference>
<dbReference type="WBParaSite" id="PSAMB.scaffold8743size5853.g31752.t2">
    <property type="protein sequence ID" value="PSAMB.scaffold8743size5853.g31752.t2"/>
    <property type="gene ID" value="PSAMB.scaffold8743size5853.g31752"/>
</dbReference>
<protein>
    <submittedName>
        <fullName evidence="6">RRM domain-containing protein</fullName>
    </submittedName>
</protein>
<dbReference type="Pfam" id="PF00076">
    <property type="entry name" value="RRM_1"/>
    <property type="match status" value="2"/>
</dbReference>
<sequence length="362" mass="36300">LAYNIQSGKVWEVFALAGKVNCVDLQLDKEGKSKGLGVIEYSHPIEAVQAISMLNNQRLYDRTITVKMDKYEKPIEKMPGELPRGLQGVGMGLGANGAPLTDIASVLSSVNPAAGPGPVPSGPMLTGPTGGGGYSGYGSGPSSGFGFGGGGGASQGGYSSTPSGPQGGYGGGGGGGGGGPSPGYGASSAPQGGFGGNGGYGTNGPMQGGGGGGYSSNSGFGGQSSAVGGSSGGYGGGYQTSGGSMDGGAYGRMGGMGGDFGDRGSIPISHSPSRAIIINNLPPDYTWQIVRDRTRQYGDVEFVDIIVRDRTRQYGDVEFVDIVTPGSCKVRFKNIADAERARGALQGTTVEGRVIAVDFLFD</sequence>
<dbReference type="InterPro" id="IPR035979">
    <property type="entry name" value="RBD_domain_sf"/>
</dbReference>
<dbReference type="PANTHER" id="PTHR23003:SF3">
    <property type="entry name" value="FI21236P1-RELATED"/>
    <property type="match status" value="1"/>
</dbReference>
<feature type="compositionally biased region" description="Gly residues" evidence="3">
    <location>
        <begin position="192"/>
        <end position="217"/>
    </location>
</feature>
<evidence type="ECO:0000256" key="1">
    <source>
        <dbReference type="ARBA" id="ARBA00022884"/>
    </source>
</evidence>
<dbReference type="SMART" id="SM00360">
    <property type="entry name" value="RRM"/>
    <property type="match status" value="2"/>
</dbReference>
<dbReference type="GO" id="GO:0005634">
    <property type="term" value="C:nucleus"/>
    <property type="evidence" value="ECO:0007669"/>
    <property type="project" value="TreeGrafter"/>
</dbReference>
<organism evidence="5 6">
    <name type="scientific">Plectus sambesii</name>
    <dbReference type="NCBI Taxonomy" id="2011161"/>
    <lineage>
        <taxon>Eukaryota</taxon>
        <taxon>Metazoa</taxon>
        <taxon>Ecdysozoa</taxon>
        <taxon>Nematoda</taxon>
        <taxon>Chromadorea</taxon>
        <taxon>Plectida</taxon>
        <taxon>Plectina</taxon>
        <taxon>Plectoidea</taxon>
        <taxon>Plectidae</taxon>
        <taxon>Plectus</taxon>
    </lineage>
</organism>
<dbReference type="InterPro" id="IPR050374">
    <property type="entry name" value="RRT5_SRSF_SR"/>
</dbReference>
<dbReference type="CDD" id="cd00590">
    <property type="entry name" value="RRM_SF"/>
    <property type="match status" value="1"/>
</dbReference>
<dbReference type="GO" id="GO:0003729">
    <property type="term" value="F:mRNA binding"/>
    <property type="evidence" value="ECO:0007669"/>
    <property type="project" value="TreeGrafter"/>
</dbReference>
<feature type="domain" description="RRM" evidence="4">
    <location>
        <begin position="1"/>
        <end position="71"/>
    </location>
</feature>
<keyword evidence="1 2" id="KW-0694">RNA-binding</keyword>
<accession>A0A914XKT0</accession>